<dbReference type="Proteomes" id="UP001218218">
    <property type="component" value="Unassembled WGS sequence"/>
</dbReference>
<reference evidence="2" key="1">
    <citation type="submission" date="2023-03" db="EMBL/GenBank/DDBJ databases">
        <title>Massive genome expansion in bonnet fungi (Mycena s.s.) driven by repeated elements and novel gene families across ecological guilds.</title>
        <authorList>
            <consortium name="Lawrence Berkeley National Laboratory"/>
            <person name="Harder C.B."/>
            <person name="Miyauchi S."/>
            <person name="Viragh M."/>
            <person name="Kuo A."/>
            <person name="Thoen E."/>
            <person name="Andreopoulos B."/>
            <person name="Lu D."/>
            <person name="Skrede I."/>
            <person name="Drula E."/>
            <person name="Henrissat B."/>
            <person name="Morin E."/>
            <person name="Kohler A."/>
            <person name="Barry K."/>
            <person name="LaButti K."/>
            <person name="Morin E."/>
            <person name="Salamov A."/>
            <person name="Lipzen A."/>
            <person name="Mereny Z."/>
            <person name="Hegedus B."/>
            <person name="Baldrian P."/>
            <person name="Stursova M."/>
            <person name="Weitz H."/>
            <person name="Taylor A."/>
            <person name="Grigoriev I.V."/>
            <person name="Nagy L.G."/>
            <person name="Martin F."/>
            <person name="Kauserud H."/>
        </authorList>
    </citation>
    <scope>NUCLEOTIDE SEQUENCE</scope>
    <source>
        <strain evidence="2">CBHHK002</strain>
    </source>
</reference>
<dbReference type="InterPro" id="IPR016024">
    <property type="entry name" value="ARM-type_fold"/>
</dbReference>
<dbReference type="PANTHER" id="PTHR32226:SF2">
    <property type="entry name" value="TELO2-INTERACTING PROTEIN 2"/>
    <property type="match status" value="1"/>
</dbReference>
<proteinExistence type="inferred from homology"/>
<organism evidence="2 3">
    <name type="scientific">Mycena albidolilacea</name>
    <dbReference type="NCBI Taxonomy" id="1033008"/>
    <lineage>
        <taxon>Eukaryota</taxon>
        <taxon>Fungi</taxon>
        <taxon>Dikarya</taxon>
        <taxon>Basidiomycota</taxon>
        <taxon>Agaricomycotina</taxon>
        <taxon>Agaricomycetes</taxon>
        <taxon>Agaricomycetidae</taxon>
        <taxon>Agaricales</taxon>
        <taxon>Marasmiineae</taxon>
        <taxon>Mycenaceae</taxon>
        <taxon>Mycena</taxon>
    </lineage>
</organism>
<protein>
    <submittedName>
        <fullName evidence="2">Uncharacterized protein</fullName>
    </submittedName>
</protein>
<name>A0AAD7F692_9AGAR</name>
<dbReference type="GO" id="GO:0110078">
    <property type="term" value="C:TTT Hsp90 cochaperone complex"/>
    <property type="evidence" value="ECO:0007669"/>
    <property type="project" value="InterPro"/>
</dbReference>
<accession>A0AAD7F692</accession>
<dbReference type="AlphaFoldDB" id="A0AAD7F692"/>
<evidence type="ECO:0000313" key="2">
    <source>
        <dbReference type="EMBL" id="KAJ7367856.1"/>
    </source>
</evidence>
<keyword evidence="3" id="KW-1185">Reference proteome</keyword>
<comment type="similarity">
    <text evidence="1">Belongs to the TTI2 family.</text>
</comment>
<dbReference type="GO" id="GO:0005829">
    <property type="term" value="C:cytosol"/>
    <property type="evidence" value="ECO:0007669"/>
    <property type="project" value="TreeGrafter"/>
</dbReference>
<dbReference type="Pfam" id="PF10521">
    <property type="entry name" value="Tti2"/>
    <property type="match status" value="1"/>
</dbReference>
<dbReference type="PANTHER" id="PTHR32226">
    <property type="entry name" value="TELO2-INTERACTING PROTEIN 2"/>
    <property type="match status" value="1"/>
</dbReference>
<dbReference type="EMBL" id="JARIHO010000001">
    <property type="protein sequence ID" value="KAJ7367856.1"/>
    <property type="molecule type" value="Genomic_DNA"/>
</dbReference>
<dbReference type="InterPro" id="IPR018870">
    <property type="entry name" value="Tti2"/>
</dbReference>
<sequence length="430" mass="47085">MSFDSVLASLRVPAEFNRYREIAEPDVIARLDHWKEDALRTLRELQTRVRQERAALTLKHQADIVATTAVFEGDDAWVLPDSRGLAQEILHEYSEPPLPLVVQVLQNNVKPIFRSNPHPSINLETGRKLARPAGGPAASQDFYDTQTWKDHPGAANIVLWCVRNIQSEAYEELWHLVVPPLMALLDDYEARYKLMGVTITSTMLERVPPSVLKRTGLDSLLIASLNRSLTQLQSPETPHLLPLAVSTSLTLIRLTTPAGSAARFDQLCALLGDGIVGSVWPYVSGDRLPALLASIDALSLVLEMLGVGCARYMKVLVAQLVHPLAPPNPTSVPLQLSSLRALGALVAACPDRIPAWKGTILNAVARCWVGVVESPEPEDADADASTWELKAALKTVSRALARACPSVLQDEYPRFVAADAEIFGDLFVVE</sequence>
<dbReference type="SUPFAM" id="SSF48371">
    <property type="entry name" value="ARM repeat"/>
    <property type="match status" value="1"/>
</dbReference>
<evidence type="ECO:0000256" key="1">
    <source>
        <dbReference type="ARBA" id="ARBA00034736"/>
    </source>
</evidence>
<gene>
    <name evidence="2" type="ORF">DFH08DRAFT_980723</name>
</gene>
<comment type="caution">
    <text evidence="2">The sequence shown here is derived from an EMBL/GenBank/DDBJ whole genome shotgun (WGS) entry which is preliminary data.</text>
</comment>
<dbReference type="GO" id="GO:0005634">
    <property type="term" value="C:nucleus"/>
    <property type="evidence" value="ECO:0007669"/>
    <property type="project" value="TreeGrafter"/>
</dbReference>
<evidence type="ECO:0000313" key="3">
    <source>
        <dbReference type="Proteomes" id="UP001218218"/>
    </source>
</evidence>